<evidence type="ECO:0000259" key="2">
    <source>
        <dbReference type="Pfam" id="PF19335"/>
    </source>
</evidence>
<dbReference type="InterPro" id="IPR045800">
    <property type="entry name" value="HMBD"/>
</dbReference>
<evidence type="ECO:0000313" key="3">
    <source>
        <dbReference type="EMBL" id="WOT05434.1"/>
    </source>
</evidence>
<gene>
    <name evidence="3" type="ORF">RGE70_00980</name>
</gene>
<feature type="signal peptide" evidence="1">
    <location>
        <begin position="1"/>
        <end position="25"/>
    </location>
</feature>
<keyword evidence="4" id="KW-1185">Reference proteome</keyword>
<dbReference type="Proteomes" id="UP001529491">
    <property type="component" value="Chromosome"/>
</dbReference>
<evidence type="ECO:0000256" key="1">
    <source>
        <dbReference type="SAM" id="SignalP"/>
    </source>
</evidence>
<sequence>MKTFISTILATLLFLSWAPAASAHAHEHSTEQSQSYSCPMHPEVTGSQGDSCPKCGMDLTATKTVGHNCDTCPNKGKGAHHKMNAATHDCPMHPAVKGKKGDSCPECGMDLTPIAASDGADKKSHMHH</sequence>
<keyword evidence="1" id="KW-0732">Signal</keyword>
<evidence type="ECO:0000313" key="4">
    <source>
        <dbReference type="Proteomes" id="UP001529491"/>
    </source>
</evidence>
<feature type="domain" description="Heavy metal binding" evidence="2">
    <location>
        <begin position="36"/>
        <end position="60"/>
    </location>
</feature>
<proteinExistence type="predicted"/>
<reference evidence="3 4" key="1">
    <citation type="submission" date="2023-10" db="EMBL/GenBank/DDBJ databases">
        <title>Complete genome sequence of Shewanella sp. DAU334.</title>
        <authorList>
            <person name="Lee Y.-S."/>
            <person name="Jeong H.-R."/>
            <person name="Hwang E.-J."/>
            <person name="Choi Y.-L."/>
            <person name="Kim G.-D."/>
        </authorList>
    </citation>
    <scope>NUCLEOTIDE SEQUENCE [LARGE SCALE GENOMIC DNA]</scope>
    <source>
        <strain evidence="3 4">DAU334</strain>
    </source>
</reference>
<accession>A0ABZ0JYQ2</accession>
<name>A0ABZ0JYQ2_9GAMM</name>
<feature type="chain" id="PRO_5046173806" evidence="1">
    <location>
        <begin position="26"/>
        <end position="128"/>
    </location>
</feature>
<feature type="domain" description="Heavy metal binding" evidence="2">
    <location>
        <begin position="90"/>
        <end position="113"/>
    </location>
</feature>
<protein>
    <submittedName>
        <fullName evidence="3">Heavy metal-binding domain-containing protein</fullName>
    </submittedName>
</protein>
<organism evidence="3 4">
    <name type="scientific">Shewanella youngdeokensis</name>
    <dbReference type="NCBI Taxonomy" id="2999068"/>
    <lineage>
        <taxon>Bacteria</taxon>
        <taxon>Pseudomonadati</taxon>
        <taxon>Pseudomonadota</taxon>
        <taxon>Gammaproteobacteria</taxon>
        <taxon>Alteromonadales</taxon>
        <taxon>Shewanellaceae</taxon>
        <taxon>Shewanella</taxon>
    </lineage>
</organism>
<dbReference type="Pfam" id="PF19335">
    <property type="entry name" value="HMBD"/>
    <property type="match status" value="2"/>
</dbReference>
<dbReference type="EMBL" id="CP136522">
    <property type="protein sequence ID" value="WOT05434.1"/>
    <property type="molecule type" value="Genomic_DNA"/>
</dbReference>
<dbReference type="RefSeq" id="WP_310469693.1">
    <property type="nucleotide sequence ID" value="NZ_CP136522.1"/>
</dbReference>